<feature type="signal peptide" evidence="8">
    <location>
        <begin position="1"/>
        <end position="21"/>
    </location>
</feature>
<name>A0A9D1ICN3_9FIRM</name>
<dbReference type="InterPro" id="IPR027304">
    <property type="entry name" value="Trigger_fact/SurA_dom_sf"/>
</dbReference>
<dbReference type="PROSITE" id="PS50198">
    <property type="entry name" value="PPIC_PPIASE_2"/>
    <property type="match status" value="1"/>
</dbReference>
<organism evidence="10 11">
    <name type="scientific">Candidatus Pullichristensenella excrementigallinarum</name>
    <dbReference type="NCBI Taxonomy" id="2840907"/>
    <lineage>
        <taxon>Bacteria</taxon>
        <taxon>Bacillati</taxon>
        <taxon>Bacillota</taxon>
        <taxon>Clostridia</taxon>
        <taxon>Candidatus Pullichristensenella</taxon>
    </lineage>
</organism>
<evidence type="ECO:0000256" key="4">
    <source>
        <dbReference type="ARBA" id="ARBA00023110"/>
    </source>
</evidence>
<evidence type="ECO:0000256" key="5">
    <source>
        <dbReference type="ARBA" id="ARBA00023235"/>
    </source>
</evidence>
<dbReference type="InterPro" id="IPR000297">
    <property type="entry name" value="PPIase_PpiC"/>
</dbReference>
<evidence type="ECO:0000259" key="9">
    <source>
        <dbReference type="PROSITE" id="PS50198"/>
    </source>
</evidence>
<accession>A0A9D1ICN3</accession>
<evidence type="ECO:0000313" key="11">
    <source>
        <dbReference type="Proteomes" id="UP000824072"/>
    </source>
</evidence>
<keyword evidence="5 6" id="KW-0413">Isomerase</keyword>
<evidence type="ECO:0000256" key="2">
    <source>
        <dbReference type="ARBA" id="ARBA00013194"/>
    </source>
</evidence>
<evidence type="ECO:0000256" key="3">
    <source>
        <dbReference type="ARBA" id="ARBA00022729"/>
    </source>
</evidence>
<dbReference type="Proteomes" id="UP000824072">
    <property type="component" value="Unassembled WGS sequence"/>
</dbReference>
<evidence type="ECO:0000256" key="7">
    <source>
        <dbReference type="SAM" id="Coils"/>
    </source>
</evidence>
<keyword evidence="3 8" id="KW-0732">Signal</keyword>
<reference evidence="10" key="1">
    <citation type="submission" date="2020-10" db="EMBL/GenBank/DDBJ databases">
        <authorList>
            <person name="Gilroy R."/>
        </authorList>
    </citation>
    <scope>NUCLEOTIDE SEQUENCE</scope>
    <source>
        <strain evidence="10">ChiHcec3-11533</strain>
    </source>
</reference>
<evidence type="ECO:0000256" key="1">
    <source>
        <dbReference type="ARBA" id="ARBA00000971"/>
    </source>
</evidence>
<dbReference type="Gene3D" id="3.10.50.40">
    <property type="match status" value="1"/>
</dbReference>
<dbReference type="AlphaFoldDB" id="A0A9D1ICN3"/>
<sequence length="437" mass="50066">MHNRILAALLAMLLLWSGALAEGLPDEEIDVDELLSRIELLEEENAELSAENDELRRMLSEEDVQVLVAARFNGGVITVSEAKAEYDYTAYFYEQLYVDESEYEDIVKQEVLENLTENAILKIKAQELGVYEPTEEQRAQIEERARQSLEEMVEYYLPYISDPEKSEEENREAVLAYLAGEDTTLESLIESASSQAWLDRLYEAVTGDLTFTDEDLEAYYVQACESAELSYSADPTSYETSRMNGESVLWNPEGYRTVKRILIGLDETSRQRVEEIAQEIAQETDQTRIAELLAEQDALYDRLTPIVDEVCSRMESGDDFNLLIDEYGADEYMKTDYGRESGYYVSSDSQLIDAEMRDAAMALESIGDISEPLRCQDGIYILRYESDVPSGAVPFEEFLTSEELRQSVAENARREYYNTQVEQWLDEADIEFFPENF</sequence>
<keyword evidence="7" id="KW-0175">Coiled coil</keyword>
<dbReference type="SUPFAM" id="SSF109998">
    <property type="entry name" value="Triger factor/SurA peptide-binding domain-like"/>
    <property type="match status" value="1"/>
</dbReference>
<comment type="catalytic activity">
    <reaction evidence="1">
        <text>[protein]-peptidylproline (omega=180) = [protein]-peptidylproline (omega=0)</text>
        <dbReference type="Rhea" id="RHEA:16237"/>
        <dbReference type="Rhea" id="RHEA-COMP:10747"/>
        <dbReference type="Rhea" id="RHEA-COMP:10748"/>
        <dbReference type="ChEBI" id="CHEBI:83833"/>
        <dbReference type="ChEBI" id="CHEBI:83834"/>
        <dbReference type="EC" id="5.2.1.8"/>
    </reaction>
</comment>
<feature type="chain" id="PRO_5039718617" description="peptidylprolyl isomerase" evidence="8">
    <location>
        <begin position="22"/>
        <end position="437"/>
    </location>
</feature>
<dbReference type="PANTHER" id="PTHR47245:SF1">
    <property type="entry name" value="FOLDASE PROTEIN PRSA"/>
    <property type="match status" value="1"/>
</dbReference>
<proteinExistence type="predicted"/>
<evidence type="ECO:0000256" key="8">
    <source>
        <dbReference type="SAM" id="SignalP"/>
    </source>
</evidence>
<evidence type="ECO:0000313" key="10">
    <source>
        <dbReference type="EMBL" id="HIU34970.1"/>
    </source>
</evidence>
<feature type="domain" description="PpiC" evidence="9">
    <location>
        <begin position="284"/>
        <end position="386"/>
    </location>
</feature>
<dbReference type="GO" id="GO:0003755">
    <property type="term" value="F:peptidyl-prolyl cis-trans isomerase activity"/>
    <property type="evidence" value="ECO:0007669"/>
    <property type="project" value="UniProtKB-KW"/>
</dbReference>
<keyword evidence="4 6" id="KW-0697">Rotamase</keyword>
<dbReference type="EMBL" id="DVMU01000223">
    <property type="protein sequence ID" value="HIU34970.1"/>
    <property type="molecule type" value="Genomic_DNA"/>
</dbReference>
<protein>
    <recommendedName>
        <fullName evidence="2">peptidylprolyl isomerase</fullName>
        <ecNumber evidence="2">5.2.1.8</ecNumber>
    </recommendedName>
</protein>
<comment type="caution">
    <text evidence="10">The sequence shown here is derived from an EMBL/GenBank/DDBJ whole genome shotgun (WGS) entry which is preliminary data.</text>
</comment>
<reference evidence="10" key="2">
    <citation type="journal article" date="2021" name="PeerJ">
        <title>Extensive microbial diversity within the chicken gut microbiome revealed by metagenomics and culture.</title>
        <authorList>
            <person name="Gilroy R."/>
            <person name="Ravi A."/>
            <person name="Getino M."/>
            <person name="Pursley I."/>
            <person name="Horton D.L."/>
            <person name="Alikhan N.F."/>
            <person name="Baker D."/>
            <person name="Gharbi K."/>
            <person name="Hall N."/>
            <person name="Watson M."/>
            <person name="Adriaenssens E.M."/>
            <person name="Foster-Nyarko E."/>
            <person name="Jarju S."/>
            <person name="Secka A."/>
            <person name="Antonio M."/>
            <person name="Oren A."/>
            <person name="Chaudhuri R.R."/>
            <person name="La Ragione R."/>
            <person name="Hildebrand F."/>
            <person name="Pallen M.J."/>
        </authorList>
    </citation>
    <scope>NUCLEOTIDE SEQUENCE</scope>
    <source>
        <strain evidence="10">ChiHcec3-11533</strain>
    </source>
</reference>
<dbReference type="InterPro" id="IPR050245">
    <property type="entry name" value="PrsA_foldase"/>
</dbReference>
<gene>
    <name evidence="10" type="ORF">IAB02_10440</name>
</gene>
<feature type="coiled-coil region" evidence="7">
    <location>
        <begin position="24"/>
        <end position="65"/>
    </location>
</feature>
<dbReference type="PANTHER" id="PTHR47245">
    <property type="entry name" value="PEPTIDYLPROLYL ISOMERASE"/>
    <property type="match status" value="1"/>
</dbReference>
<dbReference type="InterPro" id="IPR046357">
    <property type="entry name" value="PPIase_dom_sf"/>
</dbReference>
<dbReference type="EC" id="5.2.1.8" evidence="2"/>
<evidence type="ECO:0000256" key="6">
    <source>
        <dbReference type="PROSITE-ProRule" id="PRU00278"/>
    </source>
</evidence>